<proteinExistence type="predicted"/>
<feature type="transmembrane region" description="Helical" evidence="1">
    <location>
        <begin position="61"/>
        <end position="83"/>
    </location>
</feature>
<gene>
    <name evidence="2" type="ORF">SSE37_03665</name>
</gene>
<organism evidence="2 3">
    <name type="scientific">Sagittula stellata (strain ATCC 700073 / DSM 11524 / E-37)</name>
    <dbReference type="NCBI Taxonomy" id="388399"/>
    <lineage>
        <taxon>Bacteria</taxon>
        <taxon>Pseudomonadati</taxon>
        <taxon>Pseudomonadota</taxon>
        <taxon>Alphaproteobacteria</taxon>
        <taxon>Rhodobacterales</taxon>
        <taxon>Roseobacteraceae</taxon>
        <taxon>Sagittula</taxon>
    </lineage>
</organism>
<keyword evidence="3" id="KW-1185">Reference proteome</keyword>
<dbReference type="EMBL" id="AAYA01000004">
    <property type="protein sequence ID" value="EBA08709.1"/>
    <property type="molecule type" value="Genomic_DNA"/>
</dbReference>
<keyword evidence="1" id="KW-0472">Membrane</keyword>
<dbReference type="OrthoDB" id="278240at204455"/>
<evidence type="ECO:0000313" key="2">
    <source>
        <dbReference type="EMBL" id="EBA08709.1"/>
    </source>
</evidence>
<keyword evidence="1" id="KW-1133">Transmembrane helix</keyword>
<dbReference type="AlphaFoldDB" id="A3K1B3"/>
<protein>
    <submittedName>
        <fullName evidence="2">Uncharacterized protein</fullName>
    </submittedName>
</protein>
<comment type="caution">
    <text evidence="2">The sequence shown here is derived from an EMBL/GenBank/DDBJ whole genome shotgun (WGS) entry which is preliminary data.</text>
</comment>
<evidence type="ECO:0000256" key="1">
    <source>
        <dbReference type="SAM" id="Phobius"/>
    </source>
</evidence>
<reference evidence="2 3" key="1">
    <citation type="submission" date="2006-06" db="EMBL/GenBank/DDBJ databases">
        <authorList>
            <person name="Moran M.A."/>
            <person name="Ferriera S."/>
            <person name="Johnson J."/>
            <person name="Kravitz S."/>
            <person name="Beeson K."/>
            <person name="Sutton G."/>
            <person name="Rogers Y.-H."/>
            <person name="Friedman R."/>
            <person name="Frazier M."/>
            <person name="Venter J.C."/>
        </authorList>
    </citation>
    <scope>NUCLEOTIDE SEQUENCE [LARGE SCALE GENOMIC DNA]</scope>
    <source>
        <strain evidence="2 3">E-37</strain>
    </source>
</reference>
<name>A3K1B3_SAGS3</name>
<dbReference type="RefSeq" id="WP_005857440.1">
    <property type="nucleotide sequence ID" value="NZ_AAYA01000004.1"/>
</dbReference>
<keyword evidence="1" id="KW-0812">Transmembrane</keyword>
<accession>A3K1B3</accession>
<dbReference type="Proteomes" id="UP000005713">
    <property type="component" value="Unassembled WGS sequence"/>
</dbReference>
<evidence type="ECO:0000313" key="3">
    <source>
        <dbReference type="Proteomes" id="UP000005713"/>
    </source>
</evidence>
<sequence>MTDLTSRLADRRCPDCNTLQPLFVSQPGSRRVWQRDGAEVIPCPGCAVPLRLEENARDPKGIVASVLLVAILGGGLLAALRAATGWGLGAWQLGGLLLVIVALGIGVSTVWNGFEARRRPVVVAGRALGEEDAS</sequence>
<feature type="transmembrane region" description="Helical" evidence="1">
    <location>
        <begin position="89"/>
        <end position="111"/>
    </location>
</feature>